<reference evidence="2" key="1">
    <citation type="journal article" date="2013" name="Nature">
        <title>Draft genome of the wheat A-genome progenitor Triticum urartu.</title>
        <authorList>
            <person name="Ling H.Q."/>
            <person name="Zhao S."/>
            <person name="Liu D."/>
            <person name="Wang J."/>
            <person name="Sun H."/>
            <person name="Zhang C."/>
            <person name="Fan H."/>
            <person name="Li D."/>
            <person name="Dong L."/>
            <person name="Tao Y."/>
            <person name="Gao C."/>
            <person name="Wu H."/>
            <person name="Li Y."/>
            <person name="Cui Y."/>
            <person name="Guo X."/>
            <person name="Zheng S."/>
            <person name="Wang B."/>
            <person name="Yu K."/>
            <person name="Liang Q."/>
            <person name="Yang W."/>
            <person name="Lou X."/>
            <person name="Chen J."/>
            <person name="Feng M."/>
            <person name="Jian J."/>
            <person name="Zhang X."/>
            <person name="Luo G."/>
            <person name="Jiang Y."/>
            <person name="Liu J."/>
            <person name="Wang Z."/>
            <person name="Sha Y."/>
            <person name="Zhang B."/>
            <person name="Wu H."/>
            <person name="Tang D."/>
            <person name="Shen Q."/>
            <person name="Xue P."/>
            <person name="Zou S."/>
            <person name="Wang X."/>
            <person name="Liu X."/>
            <person name="Wang F."/>
            <person name="Yang Y."/>
            <person name="An X."/>
            <person name="Dong Z."/>
            <person name="Zhang K."/>
            <person name="Zhang X."/>
            <person name="Luo M.C."/>
            <person name="Dvorak J."/>
            <person name="Tong Y."/>
            <person name="Wang J."/>
            <person name="Yang H."/>
            <person name="Li Z."/>
            <person name="Wang D."/>
            <person name="Zhang A."/>
            <person name="Wang J."/>
        </authorList>
    </citation>
    <scope>NUCLEOTIDE SEQUENCE</scope>
    <source>
        <strain evidence="2">cv. G1812</strain>
    </source>
</reference>
<accession>A0A8R7V0J1</accession>
<reference evidence="1" key="2">
    <citation type="submission" date="2018-03" db="EMBL/GenBank/DDBJ databases">
        <title>The Triticum urartu genome reveals the dynamic nature of wheat genome evolution.</title>
        <authorList>
            <person name="Ling H."/>
            <person name="Ma B."/>
            <person name="Shi X."/>
            <person name="Liu H."/>
            <person name="Dong L."/>
            <person name="Sun H."/>
            <person name="Cao Y."/>
            <person name="Gao Q."/>
            <person name="Zheng S."/>
            <person name="Li Y."/>
            <person name="Yu Y."/>
            <person name="Du H."/>
            <person name="Qi M."/>
            <person name="Li Y."/>
            <person name="Yu H."/>
            <person name="Cui Y."/>
            <person name="Wang N."/>
            <person name="Chen C."/>
            <person name="Wu H."/>
            <person name="Zhao Y."/>
            <person name="Zhang J."/>
            <person name="Li Y."/>
            <person name="Zhou W."/>
            <person name="Zhang B."/>
            <person name="Hu W."/>
            <person name="Eijk M."/>
            <person name="Tang J."/>
            <person name="Witsenboer H."/>
            <person name="Zhao S."/>
            <person name="Li Z."/>
            <person name="Zhang A."/>
            <person name="Wang D."/>
            <person name="Liang C."/>
        </authorList>
    </citation>
    <scope>NUCLEOTIDE SEQUENCE [LARGE SCALE GENOMIC DNA]</scope>
    <source>
        <strain evidence="1">cv. G1812</strain>
    </source>
</reference>
<keyword evidence="2" id="KW-1185">Reference proteome</keyword>
<protein>
    <submittedName>
        <fullName evidence="1">Uncharacterized protein</fullName>
    </submittedName>
</protein>
<dbReference type="Gramene" id="TuG1812G0600004371.01.T01">
    <property type="protein sequence ID" value="TuG1812G0600004371.01.T01"/>
    <property type="gene ID" value="TuG1812G0600004371.01"/>
</dbReference>
<name>A0A8R7V0J1_TRIUA</name>
<sequence>MVSMICPCSPIWEFVWLPTYTLKLKLVVSYSLSRTPGLMLYLLYSCQGDDARQAMASHSLNNVLTAARPASCMLCNSSSPSSQIDLASFNSCTAYCHVTGVIWGRHQACYQFGLSTLKQMKCLHRNICPNLTENSNATIFSVQEFGVVAAKRYASTSFDPAPRVRTSALLILPPTQDNLTIFDPGTAWAHLTGATWG</sequence>
<reference evidence="1" key="3">
    <citation type="submission" date="2022-06" db="UniProtKB">
        <authorList>
            <consortium name="EnsemblPlants"/>
        </authorList>
    </citation>
    <scope>IDENTIFICATION</scope>
</reference>
<proteinExistence type="predicted"/>
<dbReference type="EnsemblPlants" id="TuG1812G0600004371.01.T01">
    <property type="protein sequence ID" value="TuG1812G0600004371.01.T01"/>
    <property type="gene ID" value="TuG1812G0600004371.01"/>
</dbReference>
<organism evidence="1 2">
    <name type="scientific">Triticum urartu</name>
    <name type="common">Red wild einkorn</name>
    <name type="synonym">Crithodium urartu</name>
    <dbReference type="NCBI Taxonomy" id="4572"/>
    <lineage>
        <taxon>Eukaryota</taxon>
        <taxon>Viridiplantae</taxon>
        <taxon>Streptophyta</taxon>
        <taxon>Embryophyta</taxon>
        <taxon>Tracheophyta</taxon>
        <taxon>Spermatophyta</taxon>
        <taxon>Magnoliopsida</taxon>
        <taxon>Liliopsida</taxon>
        <taxon>Poales</taxon>
        <taxon>Poaceae</taxon>
        <taxon>BOP clade</taxon>
        <taxon>Pooideae</taxon>
        <taxon>Triticodae</taxon>
        <taxon>Triticeae</taxon>
        <taxon>Triticinae</taxon>
        <taxon>Triticum</taxon>
    </lineage>
</organism>
<dbReference type="Proteomes" id="UP000015106">
    <property type="component" value="Chromosome 6"/>
</dbReference>
<evidence type="ECO:0000313" key="1">
    <source>
        <dbReference type="EnsemblPlants" id="TuG1812G0600004371.01.T01"/>
    </source>
</evidence>
<evidence type="ECO:0000313" key="2">
    <source>
        <dbReference type="Proteomes" id="UP000015106"/>
    </source>
</evidence>
<dbReference type="AlphaFoldDB" id="A0A8R7V0J1"/>